<keyword evidence="1" id="KW-0347">Helicase</keyword>
<organism evidence="1 2">
    <name type="scientific">Phytophthora palmivora</name>
    <dbReference type="NCBI Taxonomy" id="4796"/>
    <lineage>
        <taxon>Eukaryota</taxon>
        <taxon>Sar</taxon>
        <taxon>Stramenopiles</taxon>
        <taxon>Oomycota</taxon>
        <taxon>Peronosporomycetes</taxon>
        <taxon>Peronosporales</taxon>
        <taxon>Peronosporaceae</taxon>
        <taxon>Phytophthora</taxon>
    </lineage>
</organism>
<protein>
    <submittedName>
        <fullName evidence="1">Helitron helicase-like protein</fullName>
    </submittedName>
</protein>
<proteinExistence type="predicted"/>
<name>A0A2P4YUM6_9STRA</name>
<reference evidence="1 2" key="1">
    <citation type="journal article" date="2017" name="Genome Biol. Evol.">
        <title>Phytophthora megakarya and P. palmivora, closely related causal agents of cacao black pod rot, underwent increases in genome sizes and gene numbers by different mechanisms.</title>
        <authorList>
            <person name="Ali S.S."/>
            <person name="Shao J."/>
            <person name="Lary D.J."/>
            <person name="Kronmiller B."/>
            <person name="Shen D."/>
            <person name="Strem M.D."/>
            <person name="Amoako-Attah I."/>
            <person name="Akrofi A.Y."/>
            <person name="Begoude B.A."/>
            <person name="Ten Hoopen G.M."/>
            <person name="Coulibaly K."/>
            <person name="Kebe B.I."/>
            <person name="Melnick R.L."/>
            <person name="Guiltinan M.J."/>
            <person name="Tyler B.M."/>
            <person name="Meinhardt L.W."/>
            <person name="Bailey B.A."/>
        </authorList>
    </citation>
    <scope>NUCLEOTIDE SEQUENCE [LARGE SCALE GENOMIC DNA]</scope>
    <source>
        <strain evidence="2">sbr112.9</strain>
    </source>
</reference>
<keyword evidence="1" id="KW-0547">Nucleotide-binding</keyword>
<sequence length="107" mass="12323">MDVSGIPPHKIVLKVGMLIRMICKPPQLSRLYIGSRLRMVPLRPSTGNCGFVSRFIFYKENDGKEFPFMTKRKIYLESHVHKHGQGKVIKFAVDQEAIDEDGRVQHQ</sequence>
<evidence type="ECO:0000313" key="1">
    <source>
        <dbReference type="EMBL" id="POM81515.1"/>
    </source>
</evidence>
<evidence type="ECO:0000313" key="2">
    <source>
        <dbReference type="Proteomes" id="UP000237271"/>
    </source>
</evidence>
<dbReference type="GO" id="GO:0004386">
    <property type="term" value="F:helicase activity"/>
    <property type="evidence" value="ECO:0007669"/>
    <property type="project" value="UniProtKB-KW"/>
</dbReference>
<keyword evidence="2" id="KW-1185">Reference proteome</keyword>
<accession>A0A2P4YUM6</accession>
<keyword evidence="1" id="KW-0067">ATP-binding</keyword>
<gene>
    <name evidence="1" type="ORF">PHPALM_500</name>
</gene>
<dbReference type="AlphaFoldDB" id="A0A2P4YUM6"/>
<dbReference type="Proteomes" id="UP000237271">
    <property type="component" value="Unassembled WGS sequence"/>
</dbReference>
<comment type="caution">
    <text evidence="1">The sequence shown here is derived from an EMBL/GenBank/DDBJ whole genome shotgun (WGS) entry which is preliminary data.</text>
</comment>
<dbReference type="EMBL" id="NCKW01000065">
    <property type="protein sequence ID" value="POM81515.1"/>
    <property type="molecule type" value="Genomic_DNA"/>
</dbReference>
<keyword evidence="1" id="KW-0378">Hydrolase</keyword>